<proteinExistence type="predicted"/>
<dbReference type="InParanoid" id="B4D766"/>
<feature type="region of interest" description="Disordered" evidence="1">
    <location>
        <begin position="25"/>
        <end position="54"/>
    </location>
</feature>
<feature type="chain" id="PRO_5002802897" evidence="2">
    <location>
        <begin position="20"/>
        <end position="80"/>
    </location>
</feature>
<evidence type="ECO:0000256" key="1">
    <source>
        <dbReference type="SAM" id="MobiDB-lite"/>
    </source>
</evidence>
<keyword evidence="4" id="KW-1185">Reference proteome</keyword>
<dbReference type="EMBL" id="ABVL01000017">
    <property type="protein sequence ID" value="EDY17717.1"/>
    <property type="molecule type" value="Genomic_DNA"/>
</dbReference>
<gene>
    <name evidence="3" type="ORF">CfE428DRAFT_4756</name>
</gene>
<dbReference type="Proteomes" id="UP000005824">
    <property type="component" value="Unassembled WGS sequence"/>
</dbReference>
<comment type="caution">
    <text evidence="3">The sequence shown here is derived from an EMBL/GenBank/DDBJ whole genome shotgun (WGS) entry which is preliminary data.</text>
</comment>
<keyword evidence="2" id="KW-0732">Signal</keyword>
<feature type="compositionally biased region" description="Polar residues" evidence="1">
    <location>
        <begin position="25"/>
        <end position="46"/>
    </location>
</feature>
<sequence length="80" mass="8708">MAAMKRFLPLLFAPVLVLAQDSDLKSNGSTRLSTSSLPQGPGSKNSPKGFHWSEGPGVEGRLAVFFPMCRKNKLYRWAAG</sequence>
<feature type="signal peptide" evidence="2">
    <location>
        <begin position="1"/>
        <end position="19"/>
    </location>
</feature>
<name>B4D766_9BACT</name>
<evidence type="ECO:0000313" key="4">
    <source>
        <dbReference type="Proteomes" id="UP000005824"/>
    </source>
</evidence>
<organism evidence="3 4">
    <name type="scientific">Chthoniobacter flavus Ellin428</name>
    <dbReference type="NCBI Taxonomy" id="497964"/>
    <lineage>
        <taxon>Bacteria</taxon>
        <taxon>Pseudomonadati</taxon>
        <taxon>Verrucomicrobiota</taxon>
        <taxon>Spartobacteria</taxon>
        <taxon>Chthoniobacterales</taxon>
        <taxon>Chthoniobacteraceae</taxon>
        <taxon>Chthoniobacter</taxon>
    </lineage>
</organism>
<accession>B4D766</accession>
<evidence type="ECO:0000313" key="3">
    <source>
        <dbReference type="EMBL" id="EDY17717.1"/>
    </source>
</evidence>
<reference evidence="3 4" key="1">
    <citation type="journal article" date="2011" name="J. Bacteriol.">
        <title>Genome sequence of Chthoniobacter flavus Ellin428, an aerobic heterotrophic soil bacterium.</title>
        <authorList>
            <person name="Kant R."/>
            <person name="van Passel M.W."/>
            <person name="Palva A."/>
            <person name="Lucas S."/>
            <person name="Lapidus A."/>
            <person name="Glavina Del Rio T."/>
            <person name="Dalin E."/>
            <person name="Tice H."/>
            <person name="Bruce D."/>
            <person name="Goodwin L."/>
            <person name="Pitluck S."/>
            <person name="Larimer F.W."/>
            <person name="Land M.L."/>
            <person name="Hauser L."/>
            <person name="Sangwan P."/>
            <person name="de Vos W.M."/>
            <person name="Janssen P.H."/>
            <person name="Smidt H."/>
        </authorList>
    </citation>
    <scope>NUCLEOTIDE SEQUENCE [LARGE SCALE GENOMIC DNA]</scope>
    <source>
        <strain evidence="3 4">Ellin428</strain>
    </source>
</reference>
<evidence type="ECO:0000256" key="2">
    <source>
        <dbReference type="SAM" id="SignalP"/>
    </source>
</evidence>
<dbReference type="STRING" id="497964.CfE428DRAFT_4756"/>
<dbReference type="AlphaFoldDB" id="B4D766"/>
<protein>
    <submittedName>
        <fullName evidence="3">Uncharacterized protein</fullName>
    </submittedName>
</protein>